<dbReference type="Proteomes" id="UP000286746">
    <property type="component" value="Unassembled WGS sequence"/>
</dbReference>
<feature type="transmembrane region" description="Helical" evidence="2">
    <location>
        <begin position="65"/>
        <end position="89"/>
    </location>
</feature>
<reference evidence="3 4" key="1">
    <citation type="submission" date="2018-11" db="EMBL/GenBank/DDBJ databases">
        <title>Whole genome sequence of Streptomyces paromomycinus NBRC 15454(T).</title>
        <authorList>
            <person name="Komaki H."/>
            <person name="Tamura T."/>
        </authorList>
    </citation>
    <scope>NUCLEOTIDE SEQUENCE [LARGE SCALE GENOMIC DNA]</scope>
    <source>
        <strain evidence="3 4">NBRC 15454</strain>
    </source>
</reference>
<organism evidence="3 4">
    <name type="scientific">Streptomyces paromomycinus</name>
    <name type="common">Streptomyces rimosus subsp. paromomycinus</name>
    <dbReference type="NCBI Taxonomy" id="92743"/>
    <lineage>
        <taxon>Bacteria</taxon>
        <taxon>Bacillati</taxon>
        <taxon>Actinomycetota</taxon>
        <taxon>Actinomycetes</taxon>
        <taxon>Kitasatosporales</taxon>
        <taxon>Streptomycetaceae</taxon>
        <taxon>Streptomyces</taxon>
    </lineage>
</organism>
<comment type="caution">
    <text evidence="3">The sequence shown here is derived from an EMBL/GenBank/DDBJ whole genome shotgun (WGS) entry which is preliminary data.</text>
</comment>
<feature type="compositionally biased region" description="Basic and acidic residues" evidence="1">
    <location>
        <begin position="258"/>
        <end position="284"/>
    </location>
</feature>
<dbReference type="RefSeq" id="WP_174857237.1">
    <property type="nucleotide sequence ID" value="NZ_BHZD01000001.1"/>
</dbReference>
<evidence type="ECO:0000256" key="1">
    <source>
        <dbReference type="SAM" id="MobiDB-lite"/>
    </source>
</evidence>
<accession>A0A401WA11</accession>
<keyword evidence="2" id="KW-0472">Membrane</keyword>
<evidence type="ECO:0000313" key="3">
    <source>
        <dbReference type="EMBL" id="GCD46195.1"/>
    </source>
</evidence>
<feature type="transmembrane region" description="Helical" evidence="2">
    <location>
        <begin position="20"/>
        <end position="44"/>
    </location>
</feature>
<feature type="region of interest" description="Disordered" evidence="1">
    <location>
        <begin position="249"/>
        <end position="327"/>
    </location>
</feature>
<keyword evidence="2" id="KW-1133">Transmembrane helix</keyword>
<name>A0A401WA11_STREY</name>
<evidence type="ECO:0000313" key="4">
    <source>
        <dbReference type="Proteomes" id="UP000286746"/>
    </source>
</evidence>
<protein>
    <recommendedName>
        <fullName evidence="5">Secreted protein</fullName>
    </recommendedName>
</protein>
<keyword evidence="2" id="KW-0812">Transmembrane</keyword>
<proteinExistence type="predicted"/>
<dbReference type="AlphaFoldDB" id="A0A401WA11"/>
<evidence type="ECO:0008006" key="5">
    <source>
        <dbReference type="Google" id="ProtNLM"/>
    </source>
</evidence>
<keyword evidence="4" id="KW-1185">Reference proteome</keyword>
<feature type="compositionally biased region" description="Basic and acidic residues" evidence="1">
    <location>
        <begin position="317"/>
        <end position="327"/>
    </location>
</feature>
<evidence type="ECO:0000256" key="2">
    <source>
        <dbReference type="SAM" id="Phobius"/>
    </source>
</evidence>
<gene>
    <name evidence="3" type="ORF">GKJPGBOP_05942</name>
</gene>
<sequence>MPGRIVGIVPGRIVGIVPGWAVGIVPGWAVGIVLGRAVGIVPAGPRAPRARQQPVFGVRRRGYPIRMSITLIIVPVVALLVIAALVLMARAKVARSGSRGLRRRFGPEYERAVAVHDGDTAAAERELNQRLDRHGAFRPTPLTAELRLQYEERWEAVQRQFVDEPEQAVVEADLLIGRLARERGYPADTYDEQTDALSVHHAQGVHDYRKAHETAVRARNNRPENAAGTEELRAAVVHARALFTELLEAGTGRSATSHGRDHGPRDHGRGGTAHGRTDPARDGHAPSAGRPGTRNHKPTARRLGDRLRSPWTHGGGHGHDTAEGGAR</sequence>
<dbReference type="EMBL" id="BHZD01000001">
    <property type="protein sequence ID" value="GCD46195.1"/>
    <property type="molecule type" value="Genomic_DNA"/>
</dbReference>